<name>A0A8S3PXW4_MYTED</name>
<feature type="region of interest" description="Disordered" evidence="1">
    <location>
        <begin position="405"/>
        <end position="434"/>
    </location>
</feature>
<evidence type="ECO:0000259" key="2">
    <source>
        <dbReference type="Pfam" id="PF18738"/>
    </source>
</evidence>
<gene>
    <name evidence="3" type="ORF">MEDL_3020</name>
</gene>
<evidence type="ECO:0000313" key="4">
    <source>
        <dbReference type="Proteomes" id="UP000683360"/>
    </source>
</evidence>
<keyword evidence="4" id="KW-1185">Reference proteome</keyword>
<feature type="compositionally biased region" description="Basic and acidic residues" evidence="1">
    <location>
        <begin position="408"/>
        <end position="434"/>
    </location>
</feature>
<comment type="caution">
    <text evidence="3">The sequence shown here is derived from an EMBL/GenBank/DDBJ whole genome shotgun (WGS) entry which is preliminary data.</text>
</comment>
<dbReference type="Proteomes" id="UP000683360">
    <property type="component" value="Unassembled WGS sequence"/>
</dbReference>
<dbReference type="InterPro" id="IPR041249">
    <property type="entry name" value="HEPN_DZIP3"/>
</dbReference>
<evidence type="ECO:0000256" key="1">
    <source>
        <dbReference type="SAM" id="MobiDB-lite"/>
    </source>
</evidence>
<proteinExistence type="predicted"/>
<feature type="domain" description="DZIP3-like HEPN" evidence="2">
    <location>
        <begin position="69"/>
        <end position="142"/>
    </location>
</feature>
<dbReference type="EMBL" id="CAJPWZ010000173">
    <property type="protein sequence ID" value="CAG2187588.1"/>
    <property type="molecule type" value="Genomic_DNA"/>
</dbReference>
<organism evidence="3 4">
    <name type="scientific">Mytilus edulis</name>
    <name type="common">Blue mussel</name>
    <dbReference type="NCBI Taxonomy" id="6550"/>
    <lineage>
        <taxon>Eukaryota</taxon>
        <taxon>Metazoa</taxon>
        <taxon>Spiralia</taxon>
        <taxon>Lophotrochozoa</taxon>
        <taxon>Mollusca</taxon>
        <taxon>Bivalvia</taxon>
        <taxon>Autobranchia</taxon>
        <taxon>Pteriomorphia</taxon>
        <taxon>Mytilida</taxon>
        <taxon>Mytiloidea</taxon>
        <taxon>Mytilidae</taxon>
        <taxon>Mytilinae</taxon>
        <taxon>Mytilus</taxon>
    </lineage>
</organism>
<dbReference type="OrthoDB" id="10387540at2759"/>
<evidence type="ECO:0000313" key="3">
    <source>
        <dbReference type="EMBL" id="CAG2187588.1"/>
    </source>
</evidence>
<dbReference type="Pfam" id="PF18738">
    <property type="entry name" value="HEPN_DZIP3"/>
    <property type="match status" value="1"/>
</dbReference>
<reference evidence="3" key="1">
    <citation type="submission" date="2021-03" db="EMBL/GenBank/DDBJ databases">
        <authorList>
            <person name="Bekaert M."/>
        </authorList>
    </citation>
    <scope>NUCLEOTIDE SEQUENCE</scope>
</reference>
<protein>
    <recommendedName>
        <fullName evidence="2">DZIP3-like HEPN domain-containing protein</fullName>
    </recommendedName>
</protein>
<sequence length="486" mass="55966">MTTDWKTNMRELYSRTAIVITDIFPDILRDLLRSTISPQDLYKKCDTNFLNSCFSDQKTYLKTLKLKNTFSFLDIPIIYKLLRYFSLISPPSKGWGKTPDPTDNLIADDVERIRQLRFEIAHRCDANIDKNTCDALFVRFSEIGERIDIYFTGKTNYEQKVFDCRMCPMDIQMLTKYENAVKELENIKLHYKRKPINFYWGDTCEKHLMNLETMFKHEKLEGNEKFRVQIVLQTESDMNDRTVSILNSLKDEINQGLKGIDFVFASSGSIVLCVDILVEEMQTDEKMLLVLYSFINKIIETKIIDVSSAEVDAVLIYSDENTFFEMSKKETITSSVVNIDFDIEACHFETEEKMNAALIDIVENVLKKSNGSWTEGKIKATVMPLEFDFEAEIVSELKEYGKSTQTKPDIRYDPDHFEGDEKYEKKEQTPQMKSERDGLSIVIKTVKDFTLVVTLAIGTGFPGAYIGQILCPIPIVGWYIGGAVEA</sequence>
<accession>A0A8S3PXW4</accession>
<dbReference type="AlphaFoldDB" id="A0A8S3PXW4"/>